<feature type="binding site" evidence="18">
    <location>
        <position position="184"/>
    </location>
    <ligand>
        <name>Zn(2+)</name>
        <dbReference type="ChEBI" id="CHEBI:29105"/>
    </ligand>
</feature>
<dbReference type="Proteomes" id="UP000515955">
    <property type="component" value="Chromosome"/>
</dbReference>
<evidence type="ECO:0000256" key="17">
    <source>
        <dbReference type="ARBA" id="ARBA00023285"/>
    </source>
</evidence>
<evidence type="ECO:0000256" key="2">
    <source>
        <dbReference type="ARBA" id="ARBA00001911"/>
    </source>
</evidence>
<dbReference type="NCBIfam" id="TIGR01357">
    <property type="entry name" value="aroB"/>
    <property type="match status" value="1"/>
</dbReference>
<dbReference type="UniPathway" id="UPA00053">
    <property type="reaction ID" value="UER00085"/>
</dbReference>
<dbReference type="PANTHER" id="PTHR43622">
    <property type="entry name" value="3-DEHYDROQUINATE SYNTHASE"/>
    <property type="match status" value="1"/>
</dbReference>
<evidence type="ECO:0000256" key="11">
    <source>
        <dbReference type="ARBA" id="ARBA00022723"/>
    </source>
</evidence>
<reference evidence="21 22" key="1">
    <citation type="submission" date="2020-08" db="EMBL/GenBank/DDBJ databases">
        <title>Genome sequence of Sphingomonas rhizophila KACC 19189T.</title>
        <authorList>
            <person name="Hyun D.-W."/>
            <person name="Bae J.-W."/>
        </authorList>
    </citation>
    <scope>NUCLEOTIDE SEQUENCE [LARGE SCALE GENOMIC DNA]</scope>
    <source>
        <strain evidence="21 22">KACC 19189</strain>
    </source>
</reference>
<dbReference type="GO" id="GO:0000166">
    <property type="term" value="F:nucleotide binding"/>
    <property type="evidence" value="ECO:0007669"/>
    <property type="project" value="UniProtKB-KW"/>
</dbReference>
<keyword evidence="9 18" id="KW-0963">Cytoplasm</keyword>
<feature type="binding site" evidence="18">
    <location>
        <position position="142"/>
    </location>
    <ligand>
        <name>NAD(+)</name>
        <dbReference type="ChEBI" id="CHEBI:57540"/>
    </ligand>
</feature>
<evidence type="ECO:0000259" key="19">
    <source>
        <dbReference type="Pfam" id="PF01761"/>
    </source>
</evidence>
<evidence type="ECO:0000256" key="8">
    <source>
        <dbReference type="ARBA" id="ARBA00017684"/>
    </source>
</evidence>
<dbReference type="CDD" id="cd08195">
    <property type="entry name" value="DHQS"/>
    <property type="match status" value="1"/>
</dbReference>
<keyword evidence="12 18" id="KW-0547">Nucleotide-binding</keyword>
<dbReference type="EMBL" id="CP060717">
    <property type="protein sequence ID" value="QNN65501.1"/>
    <property type="molecule type" value="Genomic_DNA"/>
</dbReference>
<dbReference type="PIRSF" id="PIRSF001455">
    <property type="entry name" value="DHQ_synth"/>
    <property type="match status" value="1"/>
</dbReference>
<dbReference type="InterPro" id="IPR030960">
    <property type="entry name" value="DHQS/DOIS_N"/>
</dbReference>
<dbReference type="GO" id="GO:0009073">
    <property type="term" value="P:aromatic amino acid family biosynthetic process"/>
    <property type="evidence" value="ECO:0007669"/>
    <property type="project" value="UniProtKB-KW"/>
</dbReference>
<dbReference type="InterPro" id="IPR056179">
    <property type="entry name" value="DHQS_C"/>
</dbReference>
<comment type="cofactor">
    <cofactor evidence="18">
        <name>Co(2+)</name>
        <dbReference type="ChEBI" id="CHEBI:48828"/>
    </cofactor>
    <cofactor evidence="18">
        <name>Zn(2+)</name>
        <dbReference type="ChEBI" id="CHEBI:29105"/>
    </cofactor>
    <text evidence="18">Binds 1 divalent metal cation per subunit. Can use either Co(2+) or Zn(2+).</text>
</comment>
<evidence type="ECO:0000256" key="7">
    <source>
        <dbReference type="ARBA" id="ARBA00013031"/>
    </source>
</evidence>
<evidence type="ECO:0000256" key="3">
    <source>
        <dbReference type="ARBA" id="ARBA00003485"/>
    </source>
</evidence>
<comment type="caution">
    <text evidence="18">Lacks conserved residue(s) required for the propagation of feature annotation.</text>
</comment>
<dbReference type="GO" id="GO:0009423">
    <property type="term" value="P:chorismate biosynthetic process"/>
    <property type="evidence" value="ECO:0007669"/>
    <property type="project" value="UniProtKB-UniRule"/>
</dbReference>
<gene>
    <name evidence="18 21" type="primary">aroB</name>
    <name evidence="21" type="ORF">H9L12_02540</name>
</gene>
<feature type="domain" description="3-dehydroquinate synthase N-terminal" evidence="19">
    <location>
        <begin position="67"/>
        <end position="179"/>
    </location>
</feature>
<keyword evidence="11 18" id="KW-0479">Metal-binding</keyword>
<proteinExistence type="inferred from homology"/>
<dbReference type="Pfam" id="PF24621">
    <property type="entry name" value="DHQS_C"/>
    <property type="match status" value="1"/>
</dbReference>
<evidence type="ECO:0000256" key="5">
    <source>
        <dbReference type="ARBA" id="ARBA00004661"/>
    </source>
</evidence>
<organism evidence="21 22">
    <name type="scientific">Sphingomonas rhizophila</name>
    <dbReference type="NCBI Taxonomy" id="2071607"/>
    <lineage>
        <taxon>Bacteria</taxon>
        <taxon>Pseudomonadati</taxon>
        <taxon>Pseudomonadota</taxon>
        <taxon>Alphaproteobacteria</taxon>
        <taxon>Sphingomonadales</taxon>
        <taxon>Sphingomonadaceae</taxon>
        <taxon>Sphingomonas</taxon>
    </lineage>
</organism>
<evidence type="ECO:0000256" key="4">
    <source>
        <dbReference type="ARBA" id="ARBA00004496"/>
    </source>
</evidence>
<evidence type="ECO:0000256" key="14">
    <source>
        <dbReference type="ARBA" id="ARBA00023027"/>
    </source>
</evidence>
<keyword evidence="13 18" id="KW-0862">Zinc</keyword>
<dbReference type="Gene3D" id="1.20.1090.10">
    <property type="entry name" value="Dehydroquinate synthase-like - alpha domain"/>
    <property type="match status" value="1"/>
</dbReference>
<evidence type="ECO:0000313" key="22">
    <source>
        <dbReference type="Proteomes" id="UP000515955"/>
    </source>
</evidence>
<dbReference type="PANTHER" id="PTHR43622:SF7">
    <property type="entry name" value="3-DEHYDROQUINATE SYNTHASE, CHLOROPLASTIC"/>
    <property type="match status" value="1"/>
</dbReference>
<comment type="function">
    <text evidence="3 18">Catalyzes the conversion of 3-deoxy-D-arabino-heptulosonate 7-phosphate (DAHP) to dehydroquinate (DHQ).</text>
</comment>
<protein>
    <recommendedName>
        <fullName evidence="8 18">3-dehydroquinate synthase</fullName>
        <shortName evidence="18">DHQS</shortName>
        <ecNumber evidence="7 18">4.2.3.4</ecNumber>
    </recommendedName>
</protein>
<comment type="catalytic activity">
    <reaction evidence="1 18">
        <text>7-phospho-2-dehydro-3-deoxy-D-arabino-heptonate = 3-dehydroquinate + phosphate</text>
        <dbReference type="Rhea" id="RHEA:21968"/>
        <dbReference type="ChEBI" id="CHEBI:32364"/>
        <dbReference type="ChEBI" id="CHEBI:43474"/>
        <dbReference type="ChEBI" id="CHEBI:58394"/>
        <dbReference type="EC" id="4.2.3.4"/>
    </reaction>
</comment>
<evidence type="ECO:0000256" key="18">
    <source>
        <dbReference type="HAMAP-Rule" id="MF_00110"/>
    </source>
</evidence>
<keyword evidence="16 18" id="KW-0456">Lyase</keyword>
<evidence type="ECO:0000259" key="20">
    <source>
        <dbReference type="Pfam" id="PF24621"/>
    </source>
</evidence>
<dbReference type="InterPro" id="IPR030963">
    <property type="entry name" value="DHQ_synth_fam"/>
</dbReference>
<dbReference type="Gene3D" id="3.40.50.1970">
    <property type="match status" value="1"/>
</dbReference>
<evidence type="ECO:0000256" key="1">
    <source>
        <dbReference type="ARBA" id="ARBA00001393"/>
    </source>
</evidence>
<feature type="domain" description="3-dehydroquinate synthase C-terminal" evidence="20">
    <location>
        <begin position="181"/>
        <end position="329"/>
    </location>
</feature>
<evidence type="ECO:0000256" key="10">
    <source>
        <dbReference type="ARBA" id="ARBA00022605"/>
    </source>
</evidence>
<keyword evidence="10 18" id="KW-0028">Amino-acid biosynthesis</keyword>
<dbReference type="Pfam" id="PF01761">
    <property type="entry name" value="DHQ_synthase"/>
    <property type="match status" value="1"/>
</dbReference>
<feature type="binding site" evidence="18">
    <location>
        <position position="151"/>
    </location>
    <ligand>
        <name>NAD(+)</name>
        <dbReference type="ChEBI" id="CHEBI:57540"/>
    </ligand>
</feature>
<dbReference type="GO" id="GO:0008652">
    <property type="term" value="P:amino acid biosynthetic process"/>
    <property type="evidence" value="ECO:0007669"/>
    <property type="project" value="UniProtKB-KW"/>
</dbReference>
<keyword evidence="15 18" id="KW-0057">Aromatic amino acid biosynthesis</keyword>
<dbReference type="HAMAP" id="MF_00110">
    <property type="entry name" value="DHQ_synthase"/>
    <property type="match status" value="1"/>
</dbReference>
<dbReference type="AlphaFoldDB" id="A0A7G9SCC6"/>
<evidence type="ECO:0000256" key="6">
    <source>
        <dbReference type="ARBA" id="ARBA00005412"/>
    </source>
</evidence>
<comment type="subcellular location">
    <subcellularLocation>
        <location evidence="4 18">Cytoplasm</location>
    </subcellularLocation>
</comment>
<feature type="binding site" evidence="18">
    <location>
        <position position="248"/>
    </location>
    <ligand>
        <name>Zn(2+)</name>
        <dbReference type="ChEBI" id="CHEBI:29105"/>
    </ligand>
</feature>
<dbReference type="GO" id="GO:0046872">
    <property type="term" value="F:metal ion binding"/>
    <property type="evidence" value="ECO:0007669"/>
    <property type="project" value="UniProtKB-KW"/>
</dbReference>
<accession>A0A7G9SCC6</accession>
<dbReference type="GO" id="GO:0003856">
    <property type="term" value="F:3-dehydroquinate synthase activity"/>
    <property type="evidence" value="ECO:0007669"/>
    <property type="project" value="UniProtKB-UniRule"/>
</dbReference>
<dbReference type="InterPro" id="IPR016037">
    <property type="entry name" value="DHQ_synth_AroB"/>
</dbReference>
<dbReference type="SUPFAM" id="SSF56796">
    <property type="entry name" value="Dehydroquinate synthase-like"/>
    <property type="match status" value="1"/>
</dbReference>
<evidence type="ECO:0000256" key="15">
    <source>
        <dbReference type="ARBA" id="ARBA00023141"/>
    </source>
</evidence>
<comment type="cofactor">
    <cofactor evidence="2 18">
        <name>NAD(+)</name>
        <dbReference type="ChEBI" id="CHEBI:57540"/>
    </cofactor>
</comment>
<evidence type="ECO:0000313" key="21">
    <source>
        <dbReference type="EMBL" id="QNN65501.1"/>
    </source>
</evidence>
<dbReference type="InterPro" id="IPR050071">
    <property type="entry name" value="Dehydroquinate_synthase"/>
</dbReference>
<dbReference type="KEGG" id="srhi:H9L12_02540"/>
<name>A0A7G9SCC6_9SPHN</name>
<evidence type="ECO:0000256" key="9">
    <source>
        <dbReference type="ARBA" id="ARBA00022490"/>
    </source>
</evidence>
<keyword evidence="14 18" id="KW-0520">NAD</keyword>
<keyword evidence="17 18" id="KW-0170">Cobalt</keyword>
<comment type="similarity">
    <text evidence="6 18">Belongs to the sugar phosphate cyclases superfamily. Dehydroquinate synthase family.</text>
</comment>
<comment type="pathway">
    <text evidence="5 18">Metabolic intermediate biosynthesis; chorismate biosynthesis; chorismate from D-erythrose 4-phosphate and phosphoenolpyruvate: step 2/7.</text>
</comment>
<sequence>MAGQVNRVAVDTEGGRYDVVVGPLAPGLDALEALIDGRGGRIPLVSDELVLGLHGGAIRDRFDVEPLVVPRGEDGKTFAVLEDLLYRIAAIDPDRSTPIVALGGGAVGDLSGLAAALFKRGCPIVHVPTTLLAQSDSAVGGKTAIDFAGQKNLVGTFHQPSLVIADPSLLATLDQRQFRSGLAEVIKYGAIDDAAFFAWCESSIDALVAGHVDRLTDAIVHCVTAKARTVAGDVTDRSGQRALLNFGHSFAHAIEAECGLGEVLHGEAVAVGMVLALRFSARAGQADASDAERMVSLLGRAGLPTSLAAVGLGGRGDRLLKHMVRDKKNERGAVTLVLSHGIGRAFLKHGITSDQLGPFLEAA</sequence>
<dbReference type="RefSeq" id="WP_187542492.1">
    <property type="nucleotide sequence ID" value="NZ_CP060717.1"/>
</dbReference>
<dbReference type="GO" id="GO:0005737">
    <property type="term" value="C:cytoplasm"/>
    <property type="evidence" value="ECO:0007669"/>
    <property type="project" value="UniProtKB-SubCell"/>
</dbReference>
<feature type="binding site" evidence="18">
    <location>
        <position position="265"/>
    </location>
    <ligand>
        <name>Zn(2+)</name>
        <dbReference type="ChEBI" id="CHEBI:29105"/>
    </ligand>
</feature>
<keyword evidence="22" id="KW-1185">Reference proteome</keyword>
<evidence type="ECO:0000256" key="13">
    <source>
        <dbReference type="ARBA" id="ARBA00022833"/>
    </source>
</evidence>
<evidence type="ECO:0000256" key="12">
    <source>
        <dbReference type="ARBA" id="ARBA00022741"/>
    </source>
</evidence>
<feature type="binding site" evidence="18">
    <location>
        <begin position="105"/>
        <end position="109"/>
    </location>
    <ligand>
        <name>NAD(+)</name>
        <dbReference type="ChEBI" id="CHEBI:57540"/>
    </ligand>
</feature>
<dbReference type="EC" id="4.2.3.4" evidence="7 18"/>
<evidence type="ECO:0000256" key="16">
    <source>
        <dbReference type="ARBA" id="ARBA00023239"/>
    </source>
</evidence>
<feature type="binding site" evidence="18">
    <location>
        <begin position="129"/>
        <end position="130"/>
    </location>
    <ligand>
        <name>NAD(+)</name>
        <dbReference type="ChEBI" id="CHEBI:57540"/>
    </ligand>
</feature>